<accession>A0A7J8ZAZ6</accession>
<keyword evidence="3" id="KW-1185">Reference proteome</keyword>
<dbReference type="InterPro" id="IPR020845">
    <property type="entry name" value="AMP-binding_CS"/>
</dbReference>
<dbReference type="SUPFAM" id="SSF56801">
    <property type="entry name" value="Acetyl-CoA synthetase-like"/>
    <property type="match status" value="1"/>
</dbReference>
<comment type="caution">
    <text evidence="2">The sequence shown here is derived from an EMBL/GenBank/DDBJ whole genome shotgun (WGS) entry which is preliminary data.</text>
</comment>
<name>A0A7J8ZAZ6_9ROSI</name>
<dbReference type="PANTHER" id="PTHR44378:SF4">
    <property type="entry name" value="ACYL-ACTIVATING ENZYME 18, PEROXISOMAL ISOFORM X1-RELATED"/>
    <property type="match status" value="1"/>
</dbReference>
<evidence type="ECO:0000313" key="3">
    <source>
        <dbReference type="Proteomes" id="UP000593574"/>
    </source>
</evidence>
<dbReference type="Proteomes" id="UP000593574">
    <property type="component" value="Unassembled WGS sequence"/>
</dbReference>
<protein>
    <recommendedName>
        <fullName evidence="1">AMP-dependent synthetase/ligase domain-containing protein</fullName>
    </recommendedName>
</protein>
<dbReference type="PROSITE" id="PS00455">
    <property type="entry name" value="AMP_BINDING"/>
    <property type="match status" value="1"/>
</dbReference>
<dbReference type="PANTHER" id="PTHR44378">
    <property type="entry name" value="ACYL-ACTIVATING ENZYME 17, PEROXISOMAL-RELATED"/>
    <property type="match status" value="1"/>
</dbReference>
<dbReference type="InterPro" id="IPR042099">
    <property type="entry name" value="ANL_N_sf"/>
</dbReference>
<feature type="domain" description="AMP-dependent synthetase/ligase" evidence="1">
    <location>
        <begin position="65"/>
        <end position="174"/>
    </location>
</feature>
<evidence type="ECO:0000313" key="2">
    <source>
        <dbReference type="EMBL" id="MBA0708935.1"/>
    </source>
</evidence>
<gene>
    <name evidence="2" type="ORF">Golax_024014</name>
</gene>
<proteinExistence type="predicted"/>
<sequence length="219" mass="24360">MFVGHALASMCRSQSNIAFYPRYVGCSFREPFVLWGKELRVVEADPFKAIVLPVSGNSVGIELRKQDVSWKEFLSTANQRPRSNHYSPVYRPVDSTINILFSSGTTGEPKAIPWTQLSPIRCSADGWAHNDIRAGDVYCWPTNLGWVMGPVVLFTCFLNGATLALYHGSPLGRGFGKFIQVIASEEKNDSSETTEFGIANLRSNLANIIQLRKIKTEVK</sequence>
<evidence type="ECO:0000259" key="1">
    <source>
        <dbReference type="Pfam" id="PF00501"/>
    </source>
</evidence>
<dbReference type="Pfam" id="PF00501">
    <property type="entry name" value="AMP-binding"/>
    <property type="match status" value="1"/>
</dbReference>
<dbReference type="Gene3D" id="3.40.50.12780">
    <property type="entry name" value="N-terminal domain of ligase-like"/>
    <property type="match status" value="1"/>
</dbReference>
<reference evidence="2 3" key="1">
    <citation type="journal article" date="2019" name="Genome Biol. Evol.">
        <title>Insights into the evolution of the New World diploid cottons (Gossypium, subgenus Houzingenia) based on genome sequencing.</title>
        <authorList>
            <person name="Grover C.E."/>
            <person name="Arick M.A. 2nd"/>
            <person name="Thrash A."/>
            <person name="Conover J.L."/>
            <person name="Sanders W.S."/>
            <person name="Peterson D.G."/>
            <person name="Frelichowski J.E."/>
            <person name="Scheffler J.A."/>
            <person name="Scheffler B.E."/>
            <person name="Wendel J.F."/>
        </authorList>
    </citation>
    <scope>NUCLEOTIDE SEQUENCE [LARGE SCALE GENOMIC DNA]</scope>
    <source>
        <strain evidence="2">4</strain>
        <tissue evidence="2">Leaf</tissue>
    </source>
</reference>
<organism evidence="2 3">
    <name type="scientific">Gossypium laxum</name>
    <dbReference type="NCBI Taxonomy" id="34288"/>
    <lineage>
        <taxon>Eukaryota</taxon>
        <taxon>Viridiplantae</taxon>
        <taxon>Streptophyta</taxon>
        <taxon>Embryophyta</taxon>
        <taxon>Tracheophyta</taxon>
        <taxon>Spermatophyta</taxon>
        <taxon>Magnoliopsida</taxon>
        <taxon>eudicotyledons</taxon>
        <taxon>Gunneridae</taxon>
        <taxon>Pentapetalae</taxon>
        <taxon>rosids</taxon>
        <taxon>malvids</taxon>
        <taxon>Malvales</taxon>
        <taxon>Malvaceae</taxon>
        <taxon>Malvoideae</taxon>
        <taxon>Gossypium</taxon>
    </lineage>
</organism>
<dbReference type="InterPro" id="IPR000873">
    <property type="entry name" value="AMP-dep_synth/lig_dom"/>
</dbReference>
<dbReference type="AlphaFoldDB" id="A0A7J8ZAZ6"/>
<dbReference type="EMBL" id="JABEZV010000004">
    <property type="protein sequence ID" value="MBA0708935.1"/>
    <property type="molecule type" value="Genomic_DNA"/>
</dbReference>